<dbReference type="SUPFAM" id="SSF56935">
    <property type="entry name" value="Porins"/>
    <property type="match status" value="1"/>
</dbReference>
<evidence type="ECO:0000256" key="9">
    <source>
        <dbReference type="ARBA" id="ARBA00023077"/>
    </source>
</evidence>
<evidence type="ECO:0000256" key="12">
    <source>
        <dbReference type="PROSITE-ProRule" id="PRU01360"/>
    </source>
</evidence>
<evidence type="ECO:0000256" key="1">
    <source>
        <dbReference type="ARBA" id="ARBA00004571"/>
    </source>
</evidence>
<comment type="similarity">
    <text evidence="12 14">Belongs to the TonB-dependent receptor family.</text>
</comment>
<dbReference type="GO" id="GO:0015344">
    <property type="term" value="F:siderophore uptake transmembrane transporter activity"/>
    <property type="evidence" value="ECO:0007669"/>
    <property type="project" value="TreeGrafter"/>
</dbReference>
<feature type="domain" description="TonB-dependent receptor plug" evidence="17">
    <location>
        <begin position="48"/>
        <end position="155"/>
    </location>
</feature>
<keyword evidence="19" id="KW-1185">Reference proteome</keyword>
<proteinExistence type="inferred from homology"/>
<keyword evidence="4" id="KW-0410">Iron transport</keyword>
<dbReference type="Pfam" id="PF07715">
    <property type="entry name" value="Plug"/>
    <property type="match status" value="1"/>
</dbReference>
<evidence type="ECO:0000313" key="19">
    <source>
        <dbReference type="Proteomes" id="UP000285286"/>
    </source>
</evidence>
<feature type="chain" id="PRO_5019565088" evidence="15">
    <location>
        <begin position="28"/>
        <end position="671"/>
    </location>
</feature>
<evidence type="ECO:0000313" key="18">
    <source>
        <dbReference type="EMBL" id="ROL77159.1"/>
    </source>
</evidence>
<keyword evidence="8" id="KW-0406">Ion transport</keyword>
<evidence type="ECO:0000256" key="4">
    <source>
        <dbReference type="ARBA" id="ARBA00022496"/>
    </source>
</evidence>
<gene>
    <name evidence="18" type="ORF">BHU25_02985</name>
</gene>
<keyword evidence="18" id="KW-0675">Receptor</keyword>
<evidence type="ECO:0000256" key="7">
    <source>
        <dbReference type="ARBA" id="ARBA00023004"/>
    </source>
</evidence>
<keyword evidence="3 12" id="KW-1134">Transmembrane beta strand</keyword>
<name>A0A423DXK3_9PSED</name>
<comment type="subcellular location">
    <subcellularLocation>
        <location evidence="1 12">Cell outer membrane</location>
        <topology evidence="1 12">Multi-pass membrane protein</topology>
    </subcellularLocation>
</comment>
<dbReference type="GO" id="GO:0009279">
    <property type="term" value="C:cell outer membrane"/>
    <property type="evidence" value="ECO:0007669"/>
    <property type="project" value="UniProtKB-SubCell"/>
</dbReference>
<dbReference type="PANTHER" id="PTHR32552">
    <property type="entry name" value="FERRICHROME IRON RECEPTOR-RELATED"/>
    <property type="match status" value="1"/>
</dbReference>
<dbReference type="Pfam" id="PF00593">
    <property type="entry name" value="TonB_dep_Rec_b-barrel"/>
    <property type="match status" value="1"/>
</dbReference>
<evidence type="ECO:0000256" key="15">
    <source>
        <dbReference type="SAM" id="SignalP"/>
    </source>
</evidence>
<organism evidence="18 19">
    <name type="scientific">Pseudomonas vranovensis</name>
    <dbReference type="NCBI Taxonomy" id="321661"/>
    <lineage>
        <taxon>Bacteria</taxon>
        <taxon>Pseudomonadati</taxon>
        <taxon>Pseudomonadota</taxon>
        <taxon>Gammaproteobacteria</taxon>
        <taxon>Pseudomonadales</taxon>
        <taxon>Pseudomonadaceae</taxon>
        <taxon>Pseudomonas</taxon>
    </lineage>
</organism>
<accession>A0A423DXK3</accession>
<evidence type="ECO:0000256" key="14">
    <source>
        <dbReference type="RuleBase" id="RU003357"/>
    </source>
</evidence>
<evidence type="ECO:0000256" key="6">
    <source>
        <dbReference type="ARBA" id="ARBA00022729"/>
    </source>
</evidence>
<keyword evidence="10 12" id="KW-0472">Membrane</keyword>
<dbReference type="AlphaFoldDB" id="A0A423DXK3"/>
<evidence type="ECO:0000256" key="2">
    <source>
        <dbReference type="ARBA" id="ARBA00022448"/>
    </source>
</evidence>
<keyword evidence="6 15" id="KW-0732">Signal</keyword>
<evidence type="ECO:0000256" key="5">
    <source>
        <dbReference type="ARBA" id="ARBA00022692"/>
    </source>
</evidence>
<dbReference type="Proteomes" id="UP000285286">
    <property type="component" value="Unassembled WGS sequence"/>
</dbReference>
<dbReference type="PANTHER" id="PTHR32552:SF68">
    <property type="entry name" value="FERRICHROME OUTER MEMBRANE TRANSPORTER_PHAGE RECEPTOR"/>
    <property type="match status" value="1"/>
</dbReference>
<dbReference type="InterPro" id="IPR012910">
    <property type="entry name" value="Plug_dom"/>
</dbReference>
<evidence type="ECO:0000256" key="8">
    <source>
        <dbReference type="ARBA" id="ARBA00023065"/>
    </source>
</evidence>
<dbReference type="PROSITE" id="PS52016">
    <property type="entry name" value="TONB_DEPENDENT_REC_3"/>
    <property type="match status" value="1"/>
</dbReference>
<evidence type="ECO:0000256" key="11">
    <source>
        <dbReference type="ARBA" id="ARBA00023237"/>
    </source>
</evidence>
<keyword evidence="7" id="KW-0408">Iron</keyword>
<keyword evidence="9 14" id="KW-0798">TonB box</keyword>
<evidence type="ECO:0000256" key="3">
    <source>
        <dbReference type="ARBA" id="ARBA00022452"/>
    </source>
</evidence>
<dbReference type="InterPro" id="IPR039426">
    <property type="entry name" value="TonB-dep_rcpt-like"/>
</dbReference>
<dbReference type="InterPro" id="IPR036942">
    <property type="entry name" value="Beta-barrel_TonB_sf"/>
</dbReference>
<keyword evidence="2 12" id="KW-0813">Transport</keyword>
<dbReference type="Gene3D" id="2.170.130.10">
    <property type="entry name" value="TonB-dependent receptor, plug domain"/>
    <property type="match status" value="1"/>
</dbReference>
<dbReference type="InterPro" id="IPR010917">
    <property type="entry name" value="TonB_rcpt_CS"/>
</dbReference>
<evidence type="ECO:0000259" key="16">
    <source>
        <dbReference type="Pfam" id="PF00593"/>
    </source>
</evidence>
<feature type="signal peptide" evidence="15">
    <location>
        <begin position="1"/>
        <end position="27"/>
    </location>
</feature>
<protein>
    <submittedName>
        <fullName evidence="18">TonB-dependent receptor</fullName>
    </submittedName>
</protein>
<feature type="short sequence motif" description="TonB C-terminal box" evidence="13">
    <location>
        <begin position="654"/>
        <end position="671"/>
    </location>
</feature>
<keyword evidence="11 12" id="KW-0998">Cell outer membrane</keyword>
<sequence length="671" mass="73612">MIQGFNMFTRRHSVMTLLLLGAGSACADSVELAPLEVTSTRVNSAWLQTPASVSAVDIAEKPGEQLLTLDGLLSAVPGTVSQSRYNMAQGMRLSIRGFGARSSFGMRGIRVLVDGVPLTMPDGQTEMDGVDLGLVERIEVIRGSASTLYGNGAGGVLAIQTREPSLTPQSSIDVSGGEYGYQRLRAETSGTSGNLGGLLALNVTNLDGYRQHSSSEARNLTGKLRWQGDAGQLGVTFQALDNRSEDPGALTLAEVHAKRDQARAQSLLYNSDEDITQQRLALNWTGDLGEADSYQVRSWLGRREFGNRLPYANGGQTSYTRLFAGVGGQYTHKASWFGLDQHVTAGVDLEQQRDERERHNNQIGGGTGALTLRQQEKAGSVGLYLQDSIDLSERWQLTLGGRYDSMRLAVDDRFERDGDDSGSRTLDDWNYSAGLSYRLSEHYLVYARVATSFETPTVNELANPAGGGFNPGLQPAKALNRELGIKGEWSDFRAEAVLYSIALEDELVPYVDGGQTFYRNAGKSRRDGVELSADYQVLEHWRLSMAYSFNNYRYTDFNGFDDNRLPGIPRQTLFSEVAYERDGFYARVNMNAYGPQFADNANSARVAGVALLNLRLGKQFDLGGQTLEPYLGVDNLSDRQYYDNLRINDGAGRYYEPGPGRTLYAGARLSF</sequence>
<dbReference type="InterPro" id="IPR037066">
    <property type="entry name" value="Plug_dom_sf"/>
</dbReference>
<evidence type="ECO:0000256" key="13">
    <source>
        <dbReference type="PROSITE-ProRule" id="PRU10144"/>
    </source>
</evidence>
<dbReference type="PROSITE" id="PS01156">
    <property type="entry name" value="TONB_DEPENDENT_REC_2"/>
    <property type="match status" value="1"/>
</dbReference>
<dbReference type="Gene3D" id="2.40.170.20">
    <property type="entry name" value="TonB-dependent receptor, beta-barrel domain"/>
    <property type="match status" value="1"/>
</dbReference>
<dbReference type="EMBL" id="MOAM01000010">
    <property type="protein sequence ID" value="ROL77159.1"/>
    <property type="molecule type" value="Genomic_DNA"/>
</dbReference>
<evidence type="ECO:0000256" key="10">
    <source>
        <dbReference type="ARBA" id="ARBA00023136"/>
    </source>
</evidence>
<feature type="domain" description="TonB-dependent receptor-like beta-barrel" evidence="16">
    <location>
        <begin position="223"/>
        <end position="636"/>
    </location>
</feature>
<comment type="caution">
    <text evidence="18">The sequence shown here is derived from an EMBL/GenBank/DDBJ whole genome shotgun (WGS) entry which is preliminary data.</text>
</comment>
<evidence type="ECO:0000259" key="17">
    <source>
        <dbReference type="Pfam" id="PF07715"/>
    </source>
</evidence>
<dbReference type="InterPro" id="IPR000531">
    <property type="entry name" value="Beta-barrel_TonB"/>
</dbReference>
<dbReference type="CDD" id="cd01347">
    <property type="entry name" value="ligand_gated_channel"/>
    <property type="match status" value="1"/>
</dbReference>
<reference evidence="18 19" key="1">
    <citation type="submission" date="2016-10" db="EMBL/GenBank/DDBJ databases">
        <title>Comparative genome analysis of multiple Pseudomonas spp. focuses on biocontrol and plant growth promoting traits.</title>
        <authorList>
            <person name="Tao X.-Y."/>
            <person name="Taylor C.G."/>
        </authorList>
    </citation>
    <scope>NUCLEOTIDE SEQUENCE [LARGE SCALE GENOMIC DNA]</scope>
    <source>
        <strain evidence="18 19">15D11</strain>
    </source>
</reference>
<keyword evidence="5 12" id="KW-0812">Transmembrane</keyword>